<dbReference type="InParanoid" id="A0A067R9L8"/>
<organism evidence="2 3">
    <name type="scientific">Zootermopsis nevadensis</name>
    <name type="common">Dampwood termite</name>
    <dbReference type="NCBI Taxonomy" id="136037"/>
    <lineage>
        <taxon>Eukaryota</taxon>
        <taxon>Metazoa</taxon>
        <taxon>Ecdysozoa</taxon>
        <taxon>Arthropoda</taxon>
        <taxon>Hexapoda</taxon>
        <taxon>Insecta</taxon>
        <taxon>Pterygota</taxon>
        <taxon>Neoptera</taxon>
        <taxon>Polyneoptera</taxon>
        <taxon>Dictyoptera</taxon>
        <taxon>Blattodea</taxon>
        <taxon>Blattoidea</taxon>
        <taxon>Termitoidae</taxon>
        <taxon>Termopsidae</taxon>
        <taxon>Zootermopsis</taxon>
    </lineage>
</organism>
<reference evidence="2 3" key="1">
    <citation type="journal article" date="2014" name="Nat. Commun.">
        <title>Molecular traces of alternative social organization in a termite genome.</title>
        <authorList>
            <person name="Terrapon N."/>
            <person name="Li C."/>
            <person name="Robertson H.M."/>
            <person name="Ji L."/>
            <person name="Meng X."/>
            <person name="Booth W."/>
            <person name="Chen Z."/>
            <person name="Childers C.P."/>
            <person name="Glastad K.M."/>
            <person name="Gokhale K."/>
            <person name="Gowin J."/>
            <person name="Gronenberg W."/>
            <person name="Hermansen R.A."/>
            <person name="Hu H."/>
            <person name="Hunt B.G."/>
            <person name="Huylmans A.K."/>
            <person name="Khalil S.M."/>
            <person name="Mitchell R.D."/>
            <person name="Munoz-Torres M.C."/>
            <person name="Mustard J.A."/>
            <person name="Pan H."/>
            <person name="Reese J.T."/>
            <person name="Scharf M.E."/>
            <person name="Sun F."/>
            <person name="Vogel H."/>
            <person name="Xiao J."/>
            <person name="Yang W."/>
            <person name="Yang Z."/>
            <person name="Yang Z."/>
            <person name="Zhou J."/>
            <person name="Zhu J."/>
            <person name="Brent C.S."/>
            <person name="Elsik C.G."/>
            <person name="Goodisman M.A."/>
            <person name="Liberles D.A."/>
            <person name="Roe R.M."/>
            <person name="Vargo E.L."/>
            <person name="Vilcinskas A."/>
            <person name="Wang J."/>
            <person name="Bornberg-Bauer E."/>
            <person name="Korb J."/>
            <person name="Zhang G."/>
            <person name="Liebig J."/>
        </authorList>
    </citation>
    <scope>NUCLEOTIDE SEQUENCE [LARGE SCALE GENOMIC DNA]</scope>
    <source>
        <tissue evidence="2">Whole organism</tissue>
    </source>
</reference>
<feature type="chain" id="PRO_5001644870" evidence="1">
    <location>
        <begin position="22"/>
        <end position="48"/>
    </location>
</feature>
<accession>A0A067R9L8</accession>
<evidence type="ECO:0000313" key="3">
    <source>
        <dbReference type="Proteomes" id="UP000027135"/>
    </source>
</evidence>
<sequence>MVTGTGFCLATLCVLNAETVGQYSCFVTLSKYNITTVSPFLVSTRFTF</sequence>
<dbReference type="EMBL" id="KK852655">
    <property type="protein sequence ID" value="KDR19309.1"/>
    <property type="molecule type" value="Genomic_DNA"/>
</dbReference>
<keyword evidence="1" id="KW-0732">Signal</keyword>
<gene>
    <name evidence="2" type="ORF">L798_06104</name>
</gene>
<evidence type="ECO:0000313" key="2">
    <source>
        <dbReference type="EMBL" id="KDR19309.1"/>
    </source>
</evidence>
<dbReference type="AlphaFoldDB" id="A0A067R9L8"/>
<dbReference type="Proteomes" id="UP000027135">
    <property type="component" value="Unassembled WGS sequence"/>
</dbReference>
<keyword evidence="3" id="KW-1185">Reference proteome</keyword>
<protein>
    <submittedName>
        <fullName evidence="2">Uncharacterized protein</fullName>
    </submittedName>
</protein>
<proteinExistence type="predicted"/>
<feature type="signal peptide" evidence="1">
    <location>
        <begin position="1"/>
        <end position="21"/>
    </location>
</feature>
<name>A0A067R9L8_ZOONE</name>
<evidence type="ECO:0000256" key="1">
    <source>
        <dbReference type="SAM" id="SignalP"/>
    </source>
</evidence>